<feature type="repeat" description="PPR" evidence="3">
    <location>
        <begin position="207"/>
        <end position="237"/>
    </location>
</feature>
<protein>
    <recommendedName>
        <fullName evidence="4">RNase H type-1 domain-containing protein</fullName>
    </recommendedName>
</protein>
<feature type="domain" description="RNase H type-1" evidence="4">
    <location>
        <begin position="864"/>
        <end position="938"/>
    </location>
</feature>
<dbReference type="InterPro" id="IPR012337">
    <property type="entry name" value="RNaseH-like_sf"/>
</dbReference>
<feature type="repeat" description="PPR" evidence="3">
    <location>
        <begin position="106"/>
        <end position="136"/>
    </location>
</feature>
<dbReference type="PANTHER" id="PTHR47926">
    <property type="entry name" value="PENTATRICOPEPTIDE REPEAT-CONTAINING PROTEIN"/>
    <property type="match status" value="1"/>
</dbReference>
<dbReference type="Pfam" id="PF20431">
    <property type="entry name" value="E_motif"/>
    <property type="match status" value="1"/>
</dbReference>
<evidence type="ECO:0000313" key="6">
    <source>
        <dbReference type="Proteomes" id="UP000596660"/>
    </source>
</evidence>
<evidence type="ECO:0000256" key="2">
    <source>
        <dbReference type="ARBA" id="ARBA00022737"/>
    </source>
</evidence>
<dbReference type="PROSITE" id="PS51375">
    <property type="entry name" value="PPR"/>
    <property type="match status" value="8"/>
</dbReference>
<feature type="repeat" description="PPR" evidence="3">
    <location>
        <begin position="339"/>
        <end position="373"/>
    </location>
</feature>
<dbReference type="GO" id="GO:0008270">
    <property type="term" value="F:zinc ion binding"/>
    <property type="evidence" value="ECO:0007669"/>
    <property type="project" value="InterPro"/>
</dbReference>
<dbReference type="Gene3D" id="1.25.40.10">
    <property type="entry name" value="Tetratricopeptide repeat domain"/>
    <property type="match status" value="6"/>
</dbReference>
<dbReference type="OMA" id="FERMIHS"/>
<dbReference type="FunFam" id="1.25.40.10:FF:000227">
    <property type="entry name" value="Pentatricopeptide repeat-containing protein At3g13880"/>
    <property type="match status" value="1"/>
</dbReference>
<dbReference type="GO" id="GO:0004523">
    <property type="term" value="F:RNA-DNA hybrid ribonuclease activity"/>
    <property type="evidence" value="ECO:0007669"/>
    <property type="project" value="InterPro"/>
</dbReference>
<feature type="repeat" description="PPR" evidence="3">
    <location>
        <begin position="577"/>
        <end position="611"/>
    </location>
</feature>
<evidence type="ECO:0000256" key="1">
    <source>
        <dbReference type="ARBA" id="ARBA00006643"/>
    </source>
</evidence>
<dbReference type="GO" id="GO:0003723">
    <property type="term" value="F:RNA binding"/>
    <property type="evidence" value="ECO:0007669"/>
    <property type="project" value="InterPro"/>
</dbReference>
<dbReference type="InterPro" id="IPR044730">
    <property type="entry name" value="RNase_H-like_dom_plant"/>
</dbReference>
<dbReference type="InterPro" id="IPR002156">
    <property type="entry name" value="RNaseH_domain"/>
</dbReference>
<evidence type="ECO:0000256" key="3">
    <source>
        <dbReference type="PROSITE-ProRule" id="PRU00708"/>
    </source>
</evidence>
<dbReference type="FunFam" id="1.25.40.10:FF:000381">
    <property type="entry name" value="Pentatricopeptide repeat-containing protein"/>
    <property type="match status" value="1"/>
</dbReference>
<dbReference type="Pfam" id="PF01535">
    <property type="entry name" value="PPR"/>
    <property type="match status" value="6"/>
</dbReference>
<dbReference type="EnsemblPlants" id="AUR62017427-RA">
    <property type="protein sequence ID" value="AUR62017427-RA:cds"/>
    <property type="gene ID" value="AUR62017427"/>
</dbReference>
<dbReference type="InterPro" id="IPR036397">
    <property type="entry name" value="RNaseH_sf"/>
</dbReference>
<dbReference type="CDD" id="cd06222">
    <property type="entry name" value="RNase_H_like"/>
    <property type="match status" value="1"/>
</dbReference>
<keyword evidence="6" id="KW-1185">Reference proteome</keyword>
<dbReference type="InterPro" id="IPR011990">
    <property type="entry name" value="TPR-like_helical_dom_sf"/>
</dbReference>
<feature type="repeat" description="PPR" evidence="3">
    <location>
        <begin position="5"/>
        <end position="39"/>
    </location>
</feature>
<dbReference type="GO" id="GO:0009451">
    <property type="term" value="P:RNA modification"/>
    <property type="evidence" value="ECO:0007669"/>
    <property type="project" value="InterPro"/>
</dbReference>
<dbReference type="SUPFAM" id="SSF53098">
    <property type="entry name" value="Ribonuclease H-like"/>
    <property type="match status" value="1"/>
</dbReference>
<dbReference type="InterPro" id="IPR046848">
    <property type="entry name" value="E_motif"/>
</dbReference>
<dbReference type="Pfam" id="PF13041">
    <property type="entry name" value="PPR_2"/>
    <property type="match status" value="4"/>
</dbReference>
<dbReference type="Pfam" id="PF14432">
    <property type="entry name" value="DYW_deaminase"/>
    <property type="match status" value="1"/>
</dbReference>
<evidence type="ECO:0000313" key="5">
    <source>
        <dbReference type="EnsemblPlants" id="AUR62017427-RA:cds"/>
    </source>
</evidence>
<dbReference type="FunFam" id="1.25.40.10:FF:001404">
    <property type="entry name" value="Putative pentatricopeptide repeat-containing protein"/>
    <property type="match status" value="1"/>
</dbReference>
<dbReference type="InterPro" id="IPR032867">
    <property type="entry name" value="DYW_dom"/>
</dbReference>
<dbReference type="NCBIfam" id="TIGR00756">
    <property type="entry name" value="PPR"/>
    <property type="match status" value="9"/>
</dbReference>
<dbReference type="Pfam" id="PF13456">
    <property type="entry name" value="RVT_3"/>
    <property type="match status" value="1"/>
</dbReference>
<dbReference type="InterPro" id="IPR002885">
    <property type="entry name" value="PPR_rpt"/>
</dbReference>
<reference evidence="5" key="2">
    <citation type="submission" date="2021-03" db="UniProtKB">
        <authorList>
            <consortium name="EnsemblPlants"/>
        </authorList>
    </citation>
    <scope>IDENTIFICATION</scope>
</reference>
<comment type="similarity">
    <text evidence="1">Belongs to the PPR family. PCMP-H subfamily.</text>
</comment>
<feature type="repeat" description="PPR" evidence="3">
    <location>
        <begin position="137"/>
        <end position="171"/>
    </location>
</feature>
<dbReference type="Gramene" id="AUR62017427-RA">
    <property type="protein sequence ID" value="AUR62017427-RA:cds"/>
    <property type="gene ID" value="AUR62017427"/>
</dbReference>
<reference evidence="5" key="1">
    <citation type="journal article" date="2017" name="Nature">
        <title>The genome of Chenopodium quinoa.</title>
        <authorList>
            <person name="Jarvis D.E."/>
            <person name="Ho Y.S."/>
            <person name="Lightfoot D.J."/>
            <person name="Schmoeckel S.M."/>
            <person name="Li B."/>
            <person name="Borm T.J.A."/>
            <person name="Ohyanagi H."/>
            <person name="Mineta K."/>
            <person name="Michell C.T."/>
            <person name="Saber N."/>
            <person name="Kharbatia N.M."/>
            <person name="Rupper R.R."/>
            <person name="Sharp A.R."/>
            <person name="Dally N."/>
            <person name="Boughton B.A."/>
            <person name="Woo Y.H."/>
            <person name="Gao G."/>
            <person name="Schijlen E.G.W.M."/>
            <person name="Guo X."/>
            <person name="Momin A.A."/>
            <person name="Negrao S."/>
            <person name="Al-Babili S."/>
            <person name="Gehring C."/>
            <person name="Roessner U."/>
            <person name="Jung C."/>
            <person name="Murphy K."/>
            <person name="Arold S.T."/>
            <person name="Gojobori T."/>
            <person name="van der Linden C.G."/>
            <person name="van Loo E.N."/>
            <person name="Jellen E.N."/>
            <person name="Maughan P.J."/>
            <person name="Tester M."/>
        </authorList>
    </citation>
    <scope>NUCLEOTIDE SEQUENCE [LARGE SCALE GENOMIC DNA]</scope>
    <source>
        <strain evidence="5">cv. PI 614886</strain>
    </source>
</reference>
<accession>A0A803LR48</accession>
<proteinExistence type="inferred from homology"/>
<dbReference type="InterPro" id="IPR046960">
    <property type="entry name" value="PPR_At4g14850-like_plant"/>
</dbReference>
<feature type="repeat" description="PPR" evidence="3">
    <location>
        <begin position="238"/>
        <end position="272"/>
    </location>
</feature>
<dbReference type="Proteomes" id="UP000596660">
    <property type="component" value="Unplaced"/>
</dbReference>
<dbReference type="Gene3D" id="3.30.420.10">
    <property type="entry name" value="Ribonuclease H-like superfamily/Ribonuclease H"/>
    <property type="match status" value="1"/>
</dbReference>
<keyword evidence="2" id="KW-0677">Repeat</keyword>
<name>A0A803LR48_CHEQI</name>
<organism evidence="5 6">
    <name type="scientific">Chenopodium quinoa</name>
    <name type="common">Quinoa</name>
    <dbReference type="NCBI Taxonomy" id="63459"/>
    <lineage>
        <taxon>Eukaryota</taxon>
        <taxon>Viridiplantae</taxon>
        <taxon>Streptophyta</taxon>
        <taxon>Embryophyta</taxon>
        <taxon>Tracheophyta</taxon>
        <taxon>Spermatophyta</taxon>
        <taxon>Magnoliopsida</taxon>
        <taxon>eudicotyledons</taxon>
        <taxon>Gunneridae</taxon>
        <taxon>Pentapetalae</taxon>
        <taxon>Caryophyllales</taxon>
        <taxon>Chenopodiaceae</taxon>
        <taxon>Chenopodioideae</taxon>
        <taxon>Atripliceae</taxon>
        <taxon>Chenopodium</taxon>
    </lineage>
</organism>
<feature type="repeat" description="PPR" evidence="3">
    <location>
        <begin position="440"/>
        <end position="474"/>
    </location>
</feature>
<dbReference type="PROSITE" id="PS50879">
    <property type="entry name" value="RNASE_H_1"/>
    <property type="match status" value="1"/>
</dbReference>
<dbReference type="FunFam" id="1.25.40.10:FF:000031">
    <property type="entry name" value="Pentatricopeptide repeat-containing protein mitochondrial"/>
    <property type="match status" value="1"/>
</dbReference>
<evidence type="ECO:0000259" key="4">
    <source>
        <dbReference type="PROSITE" id="PS50879"/>
    </source>
</evidence>
<dbReference type="AlphaFoldDB" id="A0A803LR48"/>
<dbReference type="PANTHER" id="PTHR47926:SF471">
    <property type="entry name" value="DYW DOMAIN-CONTAINING PROTEIN"/>
    <property type="match status" value="1"/>
</dbReference>
<sequence length="938" mass="105446">MPNRNVISLNTLISGYVKSGDLVTARQLFDGMYARTTVTWTILIGGYANRGYPLDAFKLYVDMYRSMTMLDSVTFATLLSGFNNNDCMYQVIQVHAHVLKMGFSSARAVCNTLLGCYCKCHCLDLALRLFNEMSERDSVTYNAMITGYAIVELNEEAADLFLTMQKMGFRPSEFTFTAVLSAAVGLGDIIFGKQLHGFVVKTNFIWNVFVSNALLDFYSKHDHVKEAEKLFHEMTEIDGVSCNIIITGHAREGNYERSLKLFQDLQGTKFDRNNFPFSTMLSIAAYTLNLEMGRQIHSQCIVTTASSELQVGNALLDMYARCGRFEEANLIFQSLSHEDTVPWTAVISALVQTGYHEKGLDVFIKMRREHVNPDQATFSSILRATASLASLSLGRQLHSLVYRSGYFSNVFCGSALLDMYSKCGSMRDAINAFQEMTERNIVSWNAMISAYAQNGDGYGTIGLFEEMVSEGLCPDPVSFLNVLTACSHCGLVDQGIRYFNSITKLYHMEPRREHYVTMIDILCRSGRFGQAKKLMSEMPFNPDEIMLSSILNSCRIHKNQELAKEVAEQLFKMEVRDASAYVNMSNIYAEAGQWDKVAVVKKAMRERGLKKPPAYSWVEINHKMHIFSANDKSHPRWEDIRRKIESLSMRMEEEGYRPDTSCTLHNWDEDTRAECLKYHSERIAIAFALISTPEGSPILVMKNLRACSDCHAAIKIISKYNEFPRKRNYKSMAMMSVKQIYIENSEEIDSHDAVISPVNDVNLMFEIFKYAKYVGMKQTFRLVVRGITCNMINVLKGACGVREGDWSNNPSQDAIKIAYSAAICVKEVDGVCQVAREFSPLDNSPPPGFGSQERSFHLVGNANISPTVTLIVDGAWESKDCRAGIGWCFYSLDTANSLGGAARACFALSAFQAELQACLFGLKMALQRGYSRVLLHTD</sequence>